<evidence type="ECO:0000313" key="3">
    <source>
        <dbReference type="EMBL" id="MFH0253414.1"/>
    </source>
</evidence>
<comment type="caution">
    <text evidence="3">The sequence shown here is derived from an EMBL/GenBank/DDBJ whole genome shotgun (WGS) entry which is preliminary data.</text>
</comment>
<evidence type="ECO:0000256" key="1">
    <source>
        <dbReference type="SAM" id="MobiDB-lite"/>
    </source>
</evidence>
<proteinExistence type="predicted"/>
<gene>
    <name evidence="3" type="ORF">ACGRVM_05900</name>
</gene>
<keyword evidence="4" id="KW-1185">Reference proteome</keyword>
<keyword evidence="2" id="KW-0812">Transmembrane</keyword>
<dbReference type="Proteomes" id="UP001607157">
    <property type="component" value="Unassembled WGS sequence"/>
</dbReference>
<accession>A0ABW7I678</accession>
<sequence length="240" mass="25199">MSNNDSFIEEVSEEVRRDRLFALMRRYGWIAILAVLLLVGGAAYNEWRKAQERAEAEALGDAMLAALETEDRSARVDALAAVDPAGPGSAAILQMMAAAEALESDPAGAAERLMSVAQMTDIPLIYRQIATLKAVMIPEGGMEDEARRARLEDLSLGEGVIRMLAEEQLAYLDIEAGNDAAAIERLNAISADAGATPGLRRRATQVIVALGGEPVVPGNAEASAPGAAAEEGAAEAAPSE</sequence>
<feature type="transmembrane region" description="Helical" evidence="2">
    <location>
        <begin position="27"/>
        <end position="44"/>
    </location>
</feature>
<protein>
    <recommendedName>
        <fullName evidence="5">Tetratricopeptide repeat-like domain-containing protein</fullName>
    </recommendedName>
</protein>
<feature type="compositionally biased region" description="Low complexity" evidence="1">
    <location>
        <begin position="220"/>
        <end position="240"/>
    </location>
</feature>
<keyword evidence="2" id="KW-0472">Membrane</keyword>
<reference evidence="3 4" key="1">
    <citation type="submission" date="2024-10" db="EMBL/GenBank/DDBJ databases">
        <authorList>
            <person name="Yang X.-N."/>
        </authorList>
    </citation>
    <scope>NUCLEOTIDE SEQUENCE [LARGE SCALE GENOMIC DNA]</scope>
    <source>
        <strain evidence="3 4">CAU 1059</strain>
    </source>
</reference>
<name>A0ABW7I678_9RHOB</name>
<feature type="region of interest" description="Disordered" evidence="1">
    <location>
        <begin position="215"/>
        <end position="240"/>
    </location>
</feature>
<dbReference type="RefSeq" id="WP_377167655.1">
    <property type="nucleotide sequence ID" value="NZ_JBHTJC010000001.1"/>
</dbReference>
<organism evidence="3 4">
    <name type="scientific">Roseovarius aquimarinus</name>
    <dbReference type="NCBI Taxonomy" id="1229156"/>
    <lineage>
        <taxon>Bacteria</taxon>
        <taxon>Pseudomonadati</taxon>
        <taxon>Pseudomonadota</taxon>
        <taxon>Alphaproteobacteria</taxon>
        <taxon>Rhodobacterales</taxon>
        <taxon>Roseobacteraceae</taxon>
        <taxon>Roseovarius</taxon>
    </lineage>
</organism>
<evidence type="ECO:0000256" key="2">
    <source>
        <dbReference type="SAM" id="Phobius"/>
    </source>
</evidence>
<dbReference type="EMBL" id="JBIHMM010000001">
    <property type="protein sequence ID" value="MFH0253414.1"/>
    <property type="molecule type" value="Genomic_DNA"/>
</dbReference>
<evidence type="ECO:0000313" key="4">
    <source>
        <dbReference type="Proteomes" id="UP001607157"/>
    </source>
</evidence>
<keyword evidence="2" id="KW-1133">Transmembrane helix</keyword>
<evidence type="ECO:0008006" key="5">
    <source>
        <dbReference type="Google" id="ProtNLM"/>
    </source>
</evidence>